<dbReference type="RefSeq" id="WP_147852098.1">
    <property type="nucleotide sequence ID" value="NZ_VDUZ01000071.1"/>
</dbReference>
<name>A0A5C8P7U2_9HYPH</name>
<dbReference type="Pfam" id="PF11578">
    <property type="entry name" value="DUF3237"/>
    <property type="match status" value="1"/>
</dbReference>
<sequence length="155" mass="17727">MSDVELRTAHLFTIWLEVDAIKDLGATPYGNRRIAAVKGGRFEGEELHGTVEPAPAGDWLLQRRDGVLMLDVRLTLRTQDDALIYMTYRGMRHGPQWVMDRLNKGEKVDPSEYYFRTAPMFETASEKYSFLNRIMSIGVGRREAAGPIYDIFQVL</sequence>
<reference evidence="2 3" key="1">
    <citation type="submission" date="2019-06" db="EMBL/GenBank/DDBJ databases">
        <title>New taxonomy in bacterial strain CC-CFT640, isolated from vineyard.</title>
        <authorList>
            <person name="Lin S.-Y."/>
            <person name="Tsai C.-F."/>
            <person name="Young C.-C."/>
        </authorList>
    </citation>
    <scope>NUCLEOTIDE SEQUENCE [LARGE SCALE GENOMIC DNA]</scope>
    <source>
        <strain evidence="2 3">CC-CFT640</strain>
    </source>
</reference>
<keyword evidence="3" id="KW-1185">Reference proteome</keyword>
<gene>
    <name evidence="2" type="ORF">FHP25_37290</name>
</gene>
<protein>
    <recommendedName>
        <fullName evidence="1">UPF0311 protein FHP25_37290</fullName>
    </recommendedName>
</protein>
<evidence type="ECO:0000313" key="2">
    <source>
        <dbReference type="EMBL" id="TXL69814.1"/>
    </source>
</evidence>
<dbReference type="AlphaFoldDB" id="A0A5C8P7U2"/>
<proteinExistence type="inferred from homology"/>
<dbReference type="PANTHER" id="PTHR37315:SF1">
    <property type="entry name" value="UPF0311 PROTEIN BLR7842"/>
    <property type="match status" value="1"/>
</dbReference>
<comment type="similarity">
    <text evidence="1">Belongs to the UPF0311 family.</text>
</comment>
<dbReference type="PANTHER" id="PTHR37315">
    <property type="entry name" value="UPF0311 PROTEIN BLR7842"/>
    <property type="match status" value="1"/>
</dbReference>
<evidence type="ECO:0000313" key="3">
    <source>
        <dbReference type="Proteomes" id="UP000321638"/>
    </source>
</evidence>
<dbReference type="InterPro" id="IPR020915">
    <property type="entry name" value="UPF0311"/>
</dbReference>
<dbReference type="OrthoDB" id="5294829at2"/>
<organism evidence="2 3">
    <name type="scientific">Vineibacter terrae</name>
    <dbReference type="NCBI Taxonomy" id="2586908"/>
    <lineage>
        <taxon>Bacteria</taxon>
        <taxon>Pseudomonadati</taxon>
        <taxon>Pseudomonadota</taxon>
        <taxon>Alphaproteobacteria</taxon>
        <taxon>Hyphomicrobiales</taxon>
        <taxon>Vineibacter</taxon>
    </lineage>
</organism>
<dbReference type="Proteomes" id="UP000321638">
    <property type="component" value="Unassembled WGS sequence"/>
</dbReference>
<comment type="caution">
    <text evidence="2">The sequence shown here is derived from an EMBL/GenBank/DDBJ whole genome shotgun (WGS) entry which is preliminary data.</text>
</comment>
<accession>A0A5C8P7U2</accession>
<dbReference type="Gene3D" id="2.40.160.20">
    <property type="match status" value="1"/>
</dbReference>
<dbReference type="HAMAP" id="MF_00775">
    <property type="entry name" value="UPF0311"/>
    <property type="match status" value="1"/>
</dbReference>
<dbReference type="EMBL" id="VDUZ01000071">
    <property type="protein sequence ID" value="TXL69814.1"/>
    <property type="molecule type" value="Genomic_DNA"/>
</dbReference>
<evidence type="ECO:0000256" key="1">
    <source>
        <dbReference type="HAMAP-Rule" id="MF_00775"/>
    </source>
</evidence>